<organism evidence="13 14">
    <name type="scientific">Parabacteroides distasonis</name>
    <dbReference type="NCBI Taxonomy" id="823"/>
    <lineage>
        <taxon>Bacteria</taxon>
        <taxon>Pseudomonadati</taxon>
        <taxon>Bacteroidota</taxon>
        <taxon>Bacteroidia</taxon>
        <taxon>Bacteroidales</taxon>
        <taxon>Tannerellaceae</taxon>
        <taxon>Parabacteroides</taxon>
    </lineage>
</organism>
<proteinExistence type="inferred from homology"/>
<keyword evidence="4 8" id="KW-0812">Transmembrane</keyword>
<evidence type="ECO:0000256" key="2">
    <source>
        <dbReference type="ARBA" id="ARBA00022448"/>
    </source>
</evidence>
<evidence type="ECO:0000313" key="13">
    <source>
        <dbReference type="EMBL" id="CUN03850.1"/>
    </source>
</evidence>
<dbReference type="PROSITE" id="PS52016">
    <property type="entry name" value="TONB_DEPENDENT_REC_3"/>
    <property type="match status" value="1"/>
</dbReference>
<evidence type="ECO:0000256" key="4">
    <source>
        <dbReference type="ARBA" id="ARBA00022692"/>
    </source>
</evidence>
<feature type="domain" description="TonB-dependent receptor-like beta-barrel" evidence="11">
    <location>
        <begin position="421"/>
        <end position="898"/>
    </location>
</feature>
<keyword evidence="3 8" id="KW-1134">Transmembrane beta strand</keyword>
<dbReference type="InterPro" id="IPR037066">
    <property type="entry name" value="Plug_dom_sf"/>
</dbReference>
<dbReference type="NCBIfam" id="TIGR04056">
    <property type="entry name" value="OMP_RagA_SusC"/>
    <property type="match status" value="1"/>
</dbReference>
<dbReference type="InterPro" id="IPR036942">
    <property type="entry name" value="Beta-barrel_TonB_sf"/>
</dbReference>
<keyword evidence="2 8" id="KW-0813">Transport</keyword>
<feature type="signal peptide" evidence="10">
    <location>
        <begin position="1"/>
        <end position="18"/>
    </location>
</feature>
<keyword evidence="5 9" id="KW-0798">TonB box</keyword>
<feature type="chain" id="PRO_5008012456" evidence="10">
    <location>
        <begin position="19"/>
        <end position="1038"/>
    </location>
</feature>
<dbReference type="InterPro" id="IPR000531">
    <property type="entry name" value="Beta-barrel_TonB"/>
</dbReference>
<evidence type="ECO:0000256" key="5">
    <source>
        <dbReference type="ARBA" id="ARBA00023077"/>
    </source>
</evidence>
<keyword evidence="7 8" id="KW-0998">Cell outer membrane</keyword>
<dbReference type="InterPro" id="IPR012910">
    <property type="entry name" value="Plug_dom"/>
</dbReference>
<evidence type="ECO:0000256" key="8">
    <source>
        <dbReference type="PROSITE-ProRule" id="PRU01360"/>
    </source>
</evidence>
<feature type="domain" description="TonB-dependent receptor plug" evidence="12">
    <location>
        <begin position="113"/>
        <end position="238"/>
    </location>
</feature>
<dbReference type="Gene3D" id="2.40.170.20">
    <property type="entry name" value="TonB-dependent receptor, beta-barrel domain"/>
    <property type="match status" value="1"/>
</dbReference>
<reference evidence="13 14" key="1">
    <citation type="submission" date="2015-09" db="EMBL/GenBank/DDBJ databases">
        <authorList>
            <consortium name="Pathogen Informatics"/>
        </authorList>
    </citation>
    <scope>NUCLEOTIDE SEQUENCE [LARGE SCALE GENOMIC DNA]</scope>
    <source>
        <strain evidence="13 14">2789STDY5608872</strain>
    </source>
</reference>
<dbReference type="GO" id="GO:0009279">
    <property type="term" value="C:cell outer membrane"/>
    <property type="evidence" value="ECO:0007669"/>
    <property type="project" value="UniProtKB-SubCell"/>
</dbReference>
<dbReference type="Gene3D" id="2.60.40.1120">
    <property type="entry name" value="Carboxypeptidase-like, regulatory domain"/>
    <property type="match status" value="1"/>
</dbReference>
<evidence type="ECO:0000256" key="10">
    <source>
        <dbReference type="SAM" id="SignalP"/>
    </source>
</evidence>
<dbReference type="AlphaFoldDB" id="A0A173TN76"/>
<dbReference type="InterPro" id="IPR023997">
    <property type="entry name" value="TonB-dep_OMP_SusC/RagA_CS"/>
</dbReference>
<name>A0A173TN76_PARDI</name>
<evidence type="ECO:0000259" key="11">
    <source>
        <dbReference type="Pfam" id="PF00593"/>
    </source>
</evidence>
<dbReference type="Pfam" id="PF07715">
    <property type="entry name" value="Plug"/>
    <property type="match status" value="1"/>
</dbReference>
<evidence type="ECO:0000256" key="7">
    <source>
        <dbReference type="ARBA" id="ARBA00023237"/>
    </source>
</evidence>
<dbReference type="Gene3D" id="2.170.130.10">
    <property type="entry name" value="TonB-dependent receptor, plug domain"/>
    <property type="match status" value="1"/>
</dbReference>
<evidence type="ECO:0000256" key="9">
    <source>
        <dbReference type="RuleBase" id="RU003357"/>
    </source>
</evidence>
<dbReference type="RefSeq" id="WP_057319219.1">
    <property type="nucleotide sequence ID" value="NZ_CYXP01000003.1"/>
</dbReference>
<accession>A0A173TN76</accession>
<dbReference type="InterPro" id="IPR008969">
    <property type="entry name" value="CarboxyPept-like_regulatory"/>
</dbReference>
<keyword evidence="13" id="KW-0675">Receptor</keyword>
<dbReference type="NCBIfam" id="TIGR04057">
    <property type="entry name" value="SusC_RagA_signa"/>
    <property type="match status" value="1"/>
</dbReference>
<dbReference type="InterPro" id="IPR023996">
    <property type="entry name" value="TonB-dep_OMP_SusC/RagA"/>
</dbReference>
<evidence type="ECO:0000256" key="1">
    <source>
        <dbReference type="ARBA" id="ARBA00004571"/>
    </source>
</evidence>
<dbReference type="EMBL" id="CYXP01000003">
    <property type="protein sequence ID" value="CUN03850.1"/>
    <property type="molecule type" value="Genomic_DNA"/>
</dbReference>
<keyword evidence="10" id="KW-0732">Signal</keyword>
<sequence length="1038" mass="113876">MKRLTYLLLCLFASIAFATAQTTKVTGTVISAEDDGPIIGASIVVAGTTTGTVTDYNGAFTLDVPSNAKKLIVSYIGMKSVEVAVKPVIRITMESDSQNLDEVVVVGYGTQRKKDVTSAISKVGGEDLSNLATASFDTQLAGRAAGVQVTTPSGVLGSGPQFKIRGMSTISSNSQPLFIVDGMPIATGDNANSGTGLGMSYASYNAMSDINPNDIESIEILKDGAATAIYGSRAANGVVLITTKKGSKGRTQVTYDGYVSAASAAKLHDLLGAKDFVTIANEKYENWGMKGQAVYDPNGPDTNWNDYIFRTGFQHNHNLSASGGTDKSQYYVSFGFTEQDGIIRANDLNRLSLKADLTQQATKWLRIGLNGQMTRTRINGVMNEENSLGGVGFAGTRMLPNVSVYNPDDPTGYNIDAENRKTLGRGSNLSYIDNGIQNIVWALDNNVNRTTNTRTLGGGWAEITFMDGLTLKTQAGLDISNVKDFMVWNPESGDGYGYGGLLEEINTTYTNWNWQNVINFNRTFNDVHNLTATAVQEYTHQEYEYTDATVQQISDAFFTDHIISNTFGERFVYGGKTFMGLASYMFRANYNYDSKYYIGASVRTDGLSSLPTDTRWGTFWGGSAAWRISREKFWSESTINDWFNDLRIRASYATIGNSDLGNYFPYLGTYGAKKAGSNTAIAWNRMGNSQLKWETTETFDIGLDGSFFNNRLTFELAYWQKNSKDLVLEVPTAPTAGIPYNSYFDNIGKIKNSGMELTVNATIIATKDWNWQTNFNFSTAKNTVKSLYGGTDIVDNYTIIREGESYRSLYGYDYYGVNAANGNPIWSKADGSLVQFDTFGSYDYAEYDPSNPSDVSKASSLDASDRKVLGSSMPTWYGGWNNTVSYKNFDLNVFFRFSGGNKIMNASRQSALFNMDFSNNGTEILGRWISPEQPGDGMTPKIGYGDASSLFNDGYTDSHFVESGNYLKLSTLALGYTLPKAVVSKLNMTKIRFYVQGQNLLTITGYSGLDPETNSRLGVDWNGMPQQRSFTFGANITF</sequence>
<evidence type="ECO:0000313" key="14">
    <source>
        <dbReference type="Proteomes" id="UP000095591"/>
    </source>
</evidence>
<evidence type="ECO:0000259" key="12">
    <source>
        <dbReference type="Pfam" id="PF07715"/>
    </source>
</evidence>
<evidence type="ECO:0000256" key="6">
    <source>
        <dbReference type="ARBA" id="ARBA00023136"/>
    </source>
</evidence>
<keyword evidence="6 8" id="KW-0472">Membrane</keyword>
<gene>
    <name evidence="13" type="primary">fepA_3</name>
    <name evidence="13" type="ORF">ERS852429_01650</name>
</gene>
<dbReference type="Pfam" id="PF13715">
    <property type="entry name" value="CarbopepD_reg_2"/>
    <property type="match status" value="1"/>
</dbReference>
<protein>
    <submittedName>
        <fullName evidence="13">Enterobactin outer-membrane receptor</fullName>
    </submittedName>
</protein>
<dbReference type="Proteomes" id="UP000095591">
    <property type="component" value="Unassembled WGS sequence"/>
</dbReference>
<dbReference type="SUPFAM" id="SSF56935">
    <property type="entry name" value="Porins"/>
    <property type="match status" value="1"/>
</dbReference>
<comment type="subcellular location">
    <subcellularLocation>
        <location evidence="1 8">Cell outer membrane</location>
        <topology evidence="1 8">Multi-pass membrane protein</topology>
    </subcellularLocation>
</comment>
<evidence type="ECO:0000256" key="3">
    <source>
        <dbReference type="ARBA" id="ARBA00022452"/>
    </source>
</evidence>
<dbReference type="SUPFAM" id="SSF49464">
    <property type="entry name" value="Carboxypeptidase regulatory domain-like"/>
    <property type="match status" value="1"/>
</dbReference>
<dbReference type="Pfam" id="PF00593">
    <property type="entry name" value="TonB_dep_Rec_b-barrel"/>
    <property type="match status" value="1"/>
</dbReference>
<comment type="similarity">
    <text evidence="8 9">Belongs to the TonB-dependent receptor family.</text>
</comment>
<dbReference type="InterPro" id="IPR039426">
    <property type="entry name" value="TonB-dep_rcpt-like"/>
</dbReference>